<dbReference type="InterPro" id="IPR027417">
    <property type="entry name" value="P-loop_NTPase"/>
</dbReference>
<dbReference type="GO" id="GO:0003677">
    <property type="term" value="F:DNA binding"/>
    <property type="evidence" value="ECO:0007669"/>
    <property type="project" value="UniProtKB-KW"/>
</dbReference>
<evidence type="ECO:0000256" key="10">
    <source>
        <dbReference type="ARBA" id="ARBA00044969"/>
    </source>
</evidence>
<reference evidence="14" key="2">
    <citation type="submission" date="2022-06" db="EMBL/GenBank/DDBJ databases">
        <authorList>
            <person name="Holder M.E."/>
            <person name="Ajami N.J."/>
            <person name="Petrosino J.F."/>
        </authorList>
    </citation>
    <scope>NUCLEOTIDE SEQUENCE</scope>
    <source>
        <strain evidence="14">RMA 8861</strain>
    </source>
</reference>
<keyword evidence="7" id="KW-0067">ATP-binding</keyword>
<dbReference type="GO" id="GO:0005829">
    <property type="term" value="C:cytosol"/>
    <property type="evidence" value="ECO:0007669"/>
    <property type="project" value="TreeGrafter"/>
</dbReference>
<dbReference type="GO" id="GO:0005524">
    <property type="term" value="F:ATP binding"/>
    <property type="evidence" value="ECO:0007669"/>
    <property type="project" value="UniProtKB-KW"/>
</dbReference>
<name>A0A9N7JJQ3_CLOSE</name>
<evidence type="ECO:0000256" key="7">
    <source>
        <dbReference type="ARBA" id="ARBA00022840"/>
    </source>
</evidence>
<evidence type="ECO:0000256" key="2">
    <source>
        <dbReference type="ARBA" id="ARBA00022515"/>
    </source>
</evidence>
<dbReference type="Pfam" id="PF03796">
    <property type="entry name" value="DnaB_C"/>
    <property type="match status" value="1"/>
</dbReference>
<dbReference type="SUPFAM" id="SSF52540">
    <property type="entry name" value="P-loop containing nucleoside triphosphate hydrolases"/>
    <property type="match status" value="1"/>
</dbReference>
<evidence type="ECO:0000256" key="3">
    <source>
        <dbReference type="ARBA" id="ARBA00022705"/>
    </source>
</evidence>
<sequence>MLTNQEVILEQEILGGIFNNSKLLLKAKERISPFMFRIATHKKMYEYILRMSEEGKAIDTINFLENYKEVTKEIGGVTYITQVATCSSSDENFITKLELLVENHKRNELLSLIQKLNHNLSTANMIEHVENTLASVYKSSIKKEVDIVSPYENYLDWLYNNNGENGFESGLNKLDKMLCNFQRGRLITFFSRSGVGKTTMSLQIALNMAMNGQKIIYCSGEMSNTEVFNKMSASYCYIKYADISNRTSILEEKKDKINFLVTKLLSNDFYVTNETNVDALIDEIKLYKLEHGLDIIFVDYINKYIGGVSGNSLTEKLGTISSKFKTLAMNENICVVLLAQANRGVDRNISDNICDKISESDIQDSARIEQDSDQVIALYRNKKLENPAYRDEMSIEGKVNYNSKSADENPNCINAMILKNRHGEKGMVGLRWFGEYSRIENMF</sequence>
<dbReference type="InterPro" id="IPR007694">
    <property type="entry name" value="DNA_helicase_DnaB-like_C"/>
</dbReference>
<evidence type="ECO:0000313" key="14">
    <source>
        <dbReference type="EMBL" id="USS00404.1"/>
    </source>
</evidence>
<dbReference type="EC" id="5.6.2.3" evidence="10"/>
<evidence type="ECO:0000313" key="16">
    <source>
        <dbReference type="Proteomes" id="UP001055437"/>
    </source>
</evidence>
<keyword evidence="2" id="KW-0639">Primosome</keyword>
<dbReference type="KEGG" id="csep:CP523_04800"/>
<evidence type="ECO:0000256" key="1">
    <source>
        <dbReference type="ARBA" id="ARBA00008428"/>
    </source>
</evidence>
<gene>
    <name evidence="13" type="ORF">CP523_04800</name>
    <name evidence="14" type="ORF">NH397_13055</name>
</gene>
<keyword evidence="4" id="KW-0547">Nucleotide-binding</keyword>
<dbReference type="PANTHER" id="PTHR30153:SF2">
    <property type="entry name" value="REPLICATIVE DNA HELICASE"/>
    <property type="match status" value="1"/>
</dbReference>
<dbReference type="GO" id="GO:1990077">
    <property type="term" value="C:primosome complex"/>
    <property type="evidence" value="ECO:0007669"/>
    <property type="project" value="UniProtKB-KW"/>
</dbReference>
<reference evidence="13 15" key="1">
    <citation type="submission" date="2017-09" db="EMBL/GenBank/DDBJ databases">
        <authorList>
            <person name="Thomas P."/>
            <person name="Seyboldt C."/>
        </authorList>
    </citation>
    <scope>NUCLEOTIDE SEQUENCE [LARGE SCALE GENOMIC DNA]</scope>
    <source>
        <strain evidence="13 15">DSM 7534</strain>
    </source>
</reference>
<evidence type="ECO:0000256" key="5">
    <source>
        <dbReference type="ARBA" id="ARBA00022801"/>
    </source>
</evidence>
<evidence type="ECO:0000313" key="13">
    <source>
        <dbReference type="EMBL" id="AYE33839.1"/>
    </source>
</evidence>
<dbReference type="EMBL" id="CP023671">
    <property type="protein sequence ID" value="AYE33839.1"/>
    <property type="molecule type" value="Genomic_DNA"/>
</dbReference>
<dbReference type="SMART" id="SM00382">
    <property type="entry name" value="AAA"/>
    <property type="match status" value="1"/>
</dbReference>
<evidence type="ECO:0000259" key="12">
    <source>
        <dbReference type="PROSITE" id="PS51199"/>
    </source>
</evidence>
<organism evidence="13 15">
    <name type="scientific">Clostridium septicum</name>
    <dbReference type="NCBI Taxonomy" id="1504"/>
    <lineage>
        <taxon>Bacteria</taxon>
        <taxon>Bacillati</taxon>
        <taxon>Bacillota</taxon>
        <taxon>Clostridia</taxon>
        <taxon>Eubacteriales</taxon>
        <taxon>Clostridiaceae</taxon>
        <taxon>Clostridium</taxon>
    </lineage>
</organism>
<feature type="domain" description="SF4 helicase" evidence="12">
    <location>
        <begin position="160"/>
        <end position="443"/>
    </location>
</feature>
<comment type="similarity">
    <text evidence="1">Belongs to the helicase family. DnaB subfamily.</text>
</comment>
<dbReference type="Gene3D" id="1.10.860.10">
    <property type="entry name" value="DNAb Helicase, Chain A"/>
    <property type="match status" value="1"/>
</dbReference>
<dbReference type="SUPFAM" id="SSF48024">
    <property type="entry name" value="N-terminal domain of DnaB helicase"/>
    <property type="match status" value="1"/>
</dbReference>
<dbReference type="GO" id="GO:0016787">
    <property type="term" value="F:hydrolase activity"/>
    <property type="evidence" value="ECO:0007669"/>
    <property type="project" value="UniProtKB-KW"/>
</dbReference>
<keyword evidence="8" id="KW-0238">DNA-binding</keyword>
<protein>
    <recommendedName>
        <fullName evidence="10">DNA 5'-3' helicase</fullName>
        <ecNumber evidence="10">5.6.2.3</ecNumber>
    </recommendedName>
</protein>
<dbReference type="PROSITE" id="PS51199">
    <property type="entry name" value="SF4_HELICASE"/>
    <property type="match status" value="1"/>
</dbReference>
<dbReference type="InterPro" id="IPR007693">
    <property type="entry name" value="DNA_helicase_DnaB-like_N"/>
</dbReference>
<evidence type="ECO:0000256" key="4">
    <source>
        <dbReference type="ARBA" id="ARBA00022741"/>
    </source>
</evidence>
<keyword evidence="6 14" id="KW-0347">Helicase</keyword>
<evidence type="ECO:0000256" key="9">
    <source>
        <dbReference type="ARBA" id="ARBA00023235"/>
    </source>
</evidence>
<keyword evidence="3" id="KW-0235">DNA replication</keyword>
<evidence type="ECO:0000256" key="6">
    <source>
        <dbReference type="ARBA" id="ARBA00022806"/>
    </source>
</evidence>
<accession>A0A9N7JJQ3</accession>
<comment type="catalytic activity">
    <reaction evidence="11">
        <text>ATP + H2O = ADP + phosphate + H(+)</text>
        <dbReference type="Rhea" id="RHEA:13065"/>
        <dbReference type="ChEBI" id="CHEBI:15377"/>
        <dbReference type="ChEBI" id="CHEBI:15378"/>
        <dbReference type="ChEBI" id="CHEBI:30616"/>
        <dbReference type="ChEBI" id="CHEBI:43474"/>
        <dbReference type="ChEBI" id="CHEBI:456216"/>
        <dbReference type="EC" id="5.6.2.3"/>
    </reaction>
</comment>
<dbReference type="Pfam" id="PF00772">
    <property type="entry name" value="DnaB"/>
    <property type="match status" value="1"/>
</dbReference>
<dbReference type="GO" id="GO:0043139">
    <property type="term" value="F:5'-3' DNA helicase activity"/>
    <property type="evidence" value="ECO:0007669"/>
    <property type="project" value="UniProtKB-EC"/>
</dbReference>
<proteinExistence type="inferred from homology"/>
<dbReference type="OrthoDB" id="1899455at2"/>
<dbReference type="InterPro" id="IPR016136">
    <property type="entry name" value="DNA_helicase_N/primase_C"/>
</dbReference>
<evidence type="ECO:0000256" key="8">
    <source>
        <dbReference type="ARBA" id="ARBA00023125"/>
    </source>
</evidence>
<evidence type="ECO:0000256" key="11">
    <source>
        <dbReference type="ARBA" id="ARBA00048954"/>
    </source>
</evidence>
<keyword evidence="5" id="KW-0378">Hydrolase</keyword>
<dbReference type="Proteomes" id="UP001055437">
    <property type="component" value="Chromosome"/>
</dbReference>
<keyword evidence="16" id="KW-1185">Reference proteome</keyword>
<dbReference type="InterPro" id="IPR003593">
    <property type="entry name" value="AAA+_ATPase"/>
</dbReference>
<dbReference type="EMBL" id="CP099799">
    <property type="protein sequence ID" value="USS00404.1"/>
    <property type="molecule type" value="Genomic_DNA"/>
</dbReference>
<evidence type="ECO:0000313" key="15">
    <source>
        <dbReference type="Proteomes" id="UP000280586"/>
    </source>
</evidence>
<dbReference type="GO" id="GO:0006269">
    <property type="term" value="P:DNA replication, synthesis of primer"/>
    <property type="evidence" value="ECO:0007669"/>
    <property type="project" value="UniProtKB-KW"/>
</dbReference>
<dbReference type="RefSeq" id="WP_066675786.1">
    <property type="nucleotide sequence ID" value="NZ_CABMIZ010000011.1"/>
</dbReference>
<dbReference type="PANTHER" id="PTHR30153">
    <property type="entry name" value="REPLICATIVE DNA HELICASE DNAB"/>
    <property type="match status" value="1"/>
</dbReference>
<dbReference type="AlphaFoldDB" id="A0A9N7JJQ3"/>
<dbReference type="InterPro" id="IPR036185">
    <property type="entry name" value="DNA_heli_DnaB-like_N_sf"/>
</dbReference>
<dbReference type="Gene3D" id="3.40.50.300">
    <property type="entry name" value="P-loop containing nucleotide triphosphate hydrolases"/>
    <property type="match status" value="1"/>
</dbReference>
<dbReference type="Proteomes" id="UP000280586">
    <property type="component" value="Chromosome"/>
</dbReference>
<keyword evidence="9" id="KW-0413">Isomerase</keyword>
<dbReference type="GeneID" id="303560001"/>